<name>A0A3Q2UVY3_HAPBU</name>
<feature type="compositionally biased region" description="Basic and acidic residues" evidence="2">
    <location>
        <begin position="162"/>
        <end position="203"/>
    </location>
</feature>
<dbReference type="AlphaFoldDB" id="A0A3Q2UVY3"/>
<dbReference type="OMA" id="MSPFCIY"/>
<evidence type="ECO:0000256" key="1">
    <source>
        <dbReference type="SAM" id="Coils"/>
    </source>
</evidence>
<dbReference type="GeneTree" id="ENSGT00940000173140"/>
<proteinExistence type="predicted"/>
<dbReference type="Proteomes" id="UP000264840">
    <property type="component" value="Unplaced"/>
</dbReference>
<evidence type="ECO:0000313" key="4">
    <source>
        <dbReference type="Proteomes" id="UP000264840"/>
    </source>
</evidence>
<protein>
    <submittedName>
        <fullName evidence="3">Stathmin domain containing 1</fullName>
    </submittedName>
</protein>
<reference evidence="3" key="1">
    <citation type="submission" date="2025-08" db="UniProtKB">
        <authorList>
            <consortium name="Ensembl"/>
        </authorList>
    </citation>
    <scope>IDENTIFICATION</scope>
</reference>
<feature type="coiled-coil region" evidence="1">
    <location>
        <begin position="128"/>
        <end position="155"/>
    </location>
</feature>
<accession>A0A3Q2UVY3</accession>
<dbReference type="STRING" id="8153.ENSHBUP00000001914"/>
<reference evidence="3" key="2">
    <citation type="submission" date="2025-09" db="UniProtKB">
        <authorList>
            <consortium name="Ensembl"/>
        </authorList>
    </citation>
    <scope>IDENTIFICATION</scope>
</reference>
<evidence type="ECO:0000313" key="3">
    <source>
        <dbReference type="Ensembl" id="ENSHBUP00000001914.1"/>
    </source>
</evidence>
<sequence>MSPFCIYFLCLCCQDDTGSKVSGRGDSAVSKGTADSGVVMENREIPGDIPGAVPRTLPLLTSESIRENVLLWDNEITERQKSHKILEELLNQGIIPKEQHREKSSRVGEAYSIMVSTWCAPQRPPARLESLKVKKAQKLHTREEFEEKIRLAEERRKVPCLRDHFPQRLSSEEAEKAGKRERREKGGDHRGEGAEREVESREKEEEEEMTQVQEFTASGELECDSSFQHADDKEEVF</sequence>
<keyword evidence="1" id="KW-0175">Coiled coil</keyword>
<organism evidence="3 4">
    <name type="scientific">Haplochromis burtoni</name>
    <name type="common">Burton's mouthbrooder</name>
    <name type="synonym">Chromis burtoni</name>
    <dbReference type="NCBI Taxonomy" id="8153"/>
    <lineage>
        <taxon>Eukaryota</taxon>
        <taxon>Metazoa</taxon>
        <taxon>Chordata</taxon>
        <taxon>Craniata</taxon>
        <taxon>Vertebrata</taxon>
        <taxon>Euteleostomi</taxon>
        <taxon>Actinopterygii</taxon>
        <taxon>Neopterygii</taxon>
        <taxon>Teleostei</taxon>
        <taxon>Neoteleostei</taxon>
        <taxon>Acanthomorphata</taxon>
        <taxon>Ovalentaria</taxon>
        <taxon>Cichlomorphae</taxon>
        <taxon>Cichliformes</taxon>
        <taxon>Cichlidae</taxon>
        <taxon>African cichlids</taxon>
        <taxon>Pseudocrenilabrinae</taxon>
        <taxon>Haplochromini</taxon>
        <taxon>Haplochromis</taxon>
    </lineage>
</organism>
<evidence type="ECO:0000256" key="2">
    <source>
        <dbReference type="SAM" id="MobiDB-lite"/>
    </source>
</evidence>
<keyword evidence="4" id="KW-1185">Reference proteome</keyword>
<dbReference type="Ensembl" id="ENSHBUT00000012996.1">
    <property type="protein sequence ID" value="ENSHBUP00000001914.1"/>
    <property type="gene ID" value="ENSHBUG00000003084.1"/>
</dbReference>
<feature type="region of interest" description="Disordered" evidence="2">
    <location>
        <begin position="162"/>
        <end position="237"/>
    </location>
</feature>